<comment type="catalytic activity">
    <reaction evidence="1">
        <text>a monocarboxylic acid amide + H2O = a monocarboxylate + NH4(+)</text>
        <dbReference type="Rhea" id="RHEA:12020"/>
        <dbReference type="ChEBI" id="CHEBI:15377"/>
        <dbReference type="ChEBI" id="CHEBI:28938"/>
        <dbReference type="ChEBI" id="CHEBI:35757"/>
        <dbReference type="ChEBI" id="CHEBI:83628"/>
        <dbReference type="EC" id="3.5.1.4"/>
    </reaction>
</comment>
<dbReference type="Gene3D" id="3.90.1300.10">
    <property type="entry name" value="Amidase signature (AS) domain"/>
    <property type="match status" value="1"/>
</dbReference>
<feature type="domain" description="Amidase" evidence="4">
    <location>
        <begin position="20"/>
        <end position="434"/>
    </location>
</feature>
<evidence type="ECO:0000313" key="5">
    <source>
        <dbReference type="EMBL" id="PYE19959.1"/>
    </source>
</evidence>
<keyword evidence="6" id="KW-1185">Reference proteome</keyword>
<name>A0A318RU80_WILLI</name>
<dbReference type="EC" id="3.5.1.4" evidence="3"/>
<dbReference type="AlphaFoldDB" id="A0A318RU80"/>
<dbReference type="RefSeq" id="WP_110467996.1">
    <property type="nucleotide sequence ID" value="NZ_QJSP01000002.1"/>
</dbReference>
<dbReference type="GO" id="GO:0004040">
    <property type="term" value="F:amidase activity"/>
    <property type="evidence" value="ECO:0007669"/>
    <property type="project" value="UniProtKB-EC"/>
</dbReference>
<dbReference type="EMBL" id="QJSP01000002">
    <property type="protein sequence ID" value="PYE19959.1"/>
    <property type="molecule type" value="Genomic_DNA"/>
</dbReference>
<proteinExistence type="inferred from homology"/>
<dbReference type="Proteomes" id="UP000247591">
    <property type="component" value="Unassembled WGS sequence"/>
</dbReference>
<sequence>MTAVEIASRVRAGQLDPVSVTRESLERIAQRDGEIGAFVKVRADKAIAEAELLTAHPDLAELPLAGVPIAIKDNVSVAGEPMTIGSEATSRAPQLSDHTVVRRLRAAGAVVVGLTAVPELCMWGTTDNPAVTTRNPWNPARTPGGSSGGSAAAIASGQVVLAHGNDGLGSIRIPAADCGLFGIKPGLGVVPREFGGNGWFNMSENGPLATTVADAALMLGVMADDLELARAGTDSDPGHLRIVVAENFPLAVGKADRHWAQAQASCSGVLADLGHRVPHADLPYPANPAPLLLRWFAGAAADADSIAEAGGDLAKLQRRSKTHTALGRAVSRFDLVHDVQVSTVEQKVLAYLDRNKADLLLTPMLATPPLKAQRWSAKGWASNMWANFNYAPYAGLFNLLGWPAMSVPFGVHPVSRTPMAVQFAGRPGSEALLLKLAAQLEAARPWQRVAPGYGGARSKNFASLVKLHEQGEVV</sequence>
<organism evidence="5 6">
    <name type="scientific">Williamsia limnetica</name>
    <dbReference type="NCBI Taxonomy" id="882452"/>
    <lineage>
        <taxon>Bacteria</taxon>
        <taxon>Bacillati</taxon>
        <taxon>Actinomycetota</taxon>
        <taxon>Actinomycetes</taxon>
        <taxon>Mycobacteriales</taxon>
        <taxon>Nocardiaceae</taxon>
        <taxon>Williamsia</taxon>
    </lineage>
</organism>
<dbReference type="PANTHER" id="PTHR11895:SF7">
    <property type="entry name" value="GLUTAMYL-TRNA(GLN) AMIDOTRANSFERASE SUBUNIT A, MITOCHONDRIAL"/>
    <property type="match status" value="1"/>
</dbReference>
<dbReference type="PANTHER" id="PTHR11895">
    <property type="entry name" value="TRANSAMIDASE"/>
    <property type="match status" value="1"/>
</dbReference>
<comment type="similarity">
    <text evidence="2">Belongs to the amidase family.</text>
</comment>
<evidence type="ECO:0000313" key="6">
    <source>
        <dbReference type="Proteomes" id="UP000247591"/>
    </source>
</evidence>
<evidence type="ECO:0000256" key="2">
    <source>
        <dbReference type="ARBA" id="ARBA00009199"/>
    </source>
</evidence>
<dbReference type="InterPro" id="IPR036928">
    <property type="entry name" value="AS_sf"/>
</dbReference>
<gene>
    <name evidence="5" type="ORF">DFR67_10297</name>
</gene>
<evidence type="ECO:0000256" key="1">
    <source>
        <dbReference type="ARBA" id="ARBA00001311"/>
    </source>
</evidence>
<dbReference type="InterPro" id="IPR000120">
    <property type="entry name" value="Amidase"/>
</dbReference>
<dbReference type="SUPFAM" id="SSF75304">
    <property type="entry name" value="Amidase signature (AS) enzymes"/>
    <property type="match status" value="1"/>
</dbReference>
<evidence type="ECO:0000259" key="4">
    <source>
        <dbReference type="Pfam" id="PF01425"/>
    </source>
</evidence>
<reference evidence="5 6" key="1">
    <citation type="submission" date="2018-06" db="EMBL/GenBank/DDBJ databases">
        <title>Genomic Encyclopedia of Type Strains, Phase IV (KMG-IV): sequencing the most valuable type-strain genomes for metagenomic binning, comparative biology and taxonomic classification.</title>
        <authorList>
            <person name="Goeker M."/>
        </authorList>
    </citation>
    <scope>NUCLEOTIDE SEQUENCE [LARGE SCALE GENOMIC DNA]</scope>
    <source>
        <strain evidence="5 6">DSM 45521</strain>
    </source>
</reference>
<dbReference type="OrthoDB" id="5175573at2"/>
<protein>
    <recommendedName>
        <fullName evidence="3">amidase</fullName>
        <ecNumber evidence="3">3.5.1.4</ecNumber>
    </recommendedName>
</protein>
<evidence type="ECO:0000256" key="3">
    <source>
        <dbReference type="ARBA" id="ARBA00012922"/>
    </source>
</evidence>
<dbReference type="InterPro" id="IPR023631">
    <property type="entry name" value="Amidase_dom"/>
</dbReference>
<dbReference type="Pfam" id="PF01425">
    <property type="entry name" value="Amidase"/>
    <property type="match status" value="1"/>
</dbReference>
<accession>A0A318RU80</accession>
<comment type="caution">
    <text evidence="5">The sequence shown here is derived from an EMBL/GenBank/DDBJ whole genome shotgun (WGS) entry which is preliminary data.</text>
</comment>